<name>A0A165FF39_9APHY</name>
<protein>
    <submittedName>
        <fullName evidence="1">Uncharacterized protein</fullName>
    </submittedName>
</protein>
<keyword evidence="2" id="KW-1185">Reference proteome</keyword>
<evidence type="ECO:0000313" key="2">
    <source>
        <dbReference type="Proteomes" id="UP000076871"/>
    </source>
</evidence>
<dbReference type="InParanoid" id="A0A165FF39"/>
<gene>
    <name evidence="1" type="ORF">LAESUDRAFT_712495</name>
</gene>
<dbReference type="RefSeq" id="XP_040766614.1">
    <property type="nucleotide sequence ID" value="XM_040906905.1"/>
</dbReference>
<dbReference type="Proteomes" id="UP000076871">
    <property type="component" value="Unassembled WGS sequence"/>
</dbReference>
<accession>A0A165FF39</accession>
<dbReference type="AlphaFoldDB" id="A0A165FF39"/>
<proteinExistence type="predicted"/>
<dbReference type="GeneID" id="63823934"/>
<dbReference type="EMBL" id="KV427613">
    <property type="protein sequence ID" value="KZT08874.1"/>
    <property type="molecule type" value="Genomic_DNA"/>
</dbReference>
<organism evidence="1 2">
    <name type="scientific">Laetiporus sulphureus 93-53</name>
    <dbReference type="NCBI Taxonomy" id="1314785"/>
    <lineage>
        <taxon>Eukaryota</taxon>
        <taxon>Fungi</taxon>
        <taxon>Dikarya</taxon>
        <taxon>Basidiomycota</taxon>
        <taxon>Agaricomycotina</taxon>
        <taxon>Agaricomycetes</taxon>
        <taxon>Polyporales</taxon>
        <taxon>Laetiporus</taxon>
    </lineage>
</organism>
<evidence type="ECO:0000313" key="1">
    <source>
        <dbReference type="EMBL" id="KZT08874.1"/>
    </source>
</evidence>
<sequence length="192" mass="21494">MIKIAGRMDDLFTAGAEVWDILSHVLMNIDKYIIRLLLSSRVSAYNGTPILKLLLKIIERKRWGLKPSCIHDENGKWNKIITYAPDCLTQRKAEVKKLLDVSIEDDTSVNADSEKTYKGKNIIELCNALHQIGKKLISTGTDVVVTPEMCARIALLRLVFLENPTGKYWSAVDQTLANIRKKAGGKLNKVSG</sequence>
<dbReference type="OrthoDB" id="3267821at2759"/>
<reference evidence="1 2" key="1">
    <citation type="journal article" date="2016" name="Mol. Biol. Evol.">
        <title>Comparative Genomics of Early-Diverging Mushroom-Forming Fungi Provides Insights into the Origins of Lignocellulose Decay Capabilities.</title>
        <authorList>
            <person name="Nagy L.G."/>
            <person name="Riley R."/>
            <person name="Tritt A."/>
            <person name="Adam C."/>
            <person name="Daum C."/>
            <person name="Floudas D."/>
            <person name="Sun H."/>
            <person name="Yadav J.S."/>
            <person name="Pangilinan J."/>
            <person name="Larsson K.H."/>
            <person name="Matsuura K."/>
            <person name="Barry K."/>
            <person name="Labutti K."/>
            <person name="Kuo R."/>
            <person name="Ohm R.A."/>
            <person name="Bhattacharya S.S."/>
            <person name="Shirouzu T."/>
            <person name="Yoshinaga Y."/>
            <person name="Martin F.M."/>
            <person name="Grigoriev I.V."/>
            <person name="Hibbett D.S."/>
        </authorList>
    </citation>
    <scope>NUCLEOTIDE SEQUENCE [LARGE SCALE GENOMIC DNA]</scope>
    <source>
        <strain evidence="1 2">93-53</strain>
    </source>
</reference>